<feature type="compositionally biased region" description="Basic and acidic residues" evidence="1">
    <location>
        <begin position="14"/>
        <end position="31"/>
    </location>
</feature>
<keyword evidence="3" id="KW-1185">Reference proteome</keyword>
<proteinExistence type="predicted"/>
<accession>A0A0L6V7A2</accession>
<dbReference type="VEuPathDB" id="FungiDB:VP01_2345g3"/>
<organism evidence="2 3">
    <name type="scientific">Puccinia sorghi</name>
    <dbReference type="NCBI Taxonomy" id="27349"/>
    <lineage>
        <taxon>Eukaryota</taxon>
        <taxon>Fungi</taxon>
        <taxon>Dikarya</taxon>
        <taxon>Basidiomycota</taxon>
        <taxon>Pucciniomycotina</taxon>
        <taxon>Pucciniomycetes</taxon>
        <taxon>Pucciniales</taxon>
        <taxon>Pucciniaceae</taxon>
        <taxon>Puccinia</taxon>
    </lineage>
</organism>
<sequence>MSQLKNVKTRKHKPEQPRVPDKQDDVDRKQEQASNALHYNRSSWELAKLINENATRIRKQIQKISAINEKKRKAQTEVVGVSKRRKVTFSKYQMRLGKQEGKPSFLRCYDQKTGMSLRCFDRRGGKDGEA</sequence>
<reference evidence="2 3" key="1">
    <citation type="submission" date="2015-08" db="EMBL/GenBank/DDBJ databases">
        <title>Next Generation Sequencing and Analysis of the Genome of Puccinia sorghi L Schw, the Causal Agent of Maize Common Rust.</title>
        <authorList>
            <person name="Rochi L."/>
            <person name="Burguener G."/>
            <person name="Darino M."/>
            <person name="Turjanski A."/>
            <person name="Kreff E."/>
            <person name="Dieguez M.J."/>
            <person name="Sacco F."/>
        </authorList>
    </citation>
    <scope>NUCLEOTIDE SEQUENCE [LARGE SCALE GENOMIC DNA]</scope>
    <source>
        <strain evidence="2 3">RO10H11247</strain>
    </source>
</reference>
<feature type="region of interest" description="Disordered" evidence="1">
    <location>
        <begin position="1"/>
        <end position="38"/>
    </location>
</feature>
<evidence type="ECO:0000313" key="3">
    <source>
        <dbReference type="Proteomes" id="UP000037035"/>
    </source>
</evidence>
<name>A0A0L6V7A2_9BASI</name>
<protein>
    <submittedName>
        <fullName evidence="2">Uncharacterized protein</fullName>
    </submittedName>
</protein>
<gene>
    <name evidence="2" type="ORF">VP01_2345g3</name>
</gene>
<comment type="caution">
    <text evidence="2">The sequence shown here is derived from an EMBL/GenBank/DDBJ whole genome shotgun (WGS) entry which is preliminary data.</text>
</comment>
<dbReference type="EMBL" id="LAVV01007220">
    <property type="protein sequence ID" value="KNZ56681.1"/>
    <property type="molecule type" value="Genomic_DNA"/>
</dbReference>
<dbReference type="Proteomes" id="UP000037035">
    <property type="component" value="Unassembled WGS sequence"/>
</dbReference>
<dbReference type="AlphaFoldDB" id="A0A0L6V7A2"/>
<evidence type="ECO:0000256" key="1">
    <source>
        <dbReference type="SAM" id="MobiDB-lite"/>
    </source>
</evidence>
<evidence type="ECO:0000313" key="2">
    <source>
        <dbReference type="EMBL" id="KNZ56681.1"/>
    </source>
</evidence>